<dbReference type="RefSeq" id="WP_016211936.1">
    <property type="nucleotide sequence ID" value="NZ_CP013774.1"/>
</dbReference>
<gene>
    <name evidence="1" type="ORF">Psal009_00328</name>
</gene>
<sequence length="340" mass="39105">MLSFYNILEKYLLFFKKACLNIDSSLCGRESITLNGLPVKLENVTSSLESREIQDEFEILKENIRNSDESKKYELISCFADFLQKKTSYKFDVARVIGFFIDPQKIPGNILESFSVEAIHFTATADLQSFFKEEINQALEKSIEDEDNNDKELIFEKFKEAQVFVANLFNYSLHTGLFKKLENVGLGDDILCILEILKKDQHHISLGELNQLKQNLDIANYVFDSRKKDLFSDSLNLELLKSSYEDYRLNVKKSIILHAFSLEKEDGLAVGLIRCEANFVCSSNLANNICGDFKSIAANILENINNKVENNDQSSTLYFYNRLQERQNKESCNKLTFDES</sequence>
<proteinExistence type="predicted"/>
<reference evidence="1 2" key="1">
    <citation type="submission" date="2019-04" db="EMBL/GenBank/DDBJ databases">
        <title>Complete genome sequencing of Piscirickettsia salmonis strain Psal-009.</title>
        <authorList>
            <person name="Schober I."/>
            <person name="Bunk B."/>
            <person name="Sproer C."/>
            <person name="Carril G.P."/>
            <person name="Riedel T."/>
            <person name="Flores-Herrera P.A."/>
            <person name="Nourdin-Galindo G."/>
            <person name="Marshall S.H."/>
            <person name="Overmann J."/>
        </authorList>
    </citation>
    <scope>NUCLEOTIDE SEQUENCE [LARGE SCALE GENOMIC DNA]</scope>
    <source>
        <strain evidence="1 2">Psal-009</strain>
    </source>
</reference>
<dbReference type="EMBL" id="CP038908">
    <property type="protein sequence ID" value="QGO04460.1"/>
    <property type="molecule type" value="Genomic_DNA"/>
</dbReference>
<accession>A0A9Q6LIL9</accession>
<keyword evidence="2" id="KW-1185">Reference proteome</keyword>
<dbReference type="AlphaFoldDB" id="A0A9Q6LIL9"/>
<protein>
    <submittedName>
        <fullName evidence="1">Uncharacterized protein</fullName>
    </submittedName>
</protein>
<evidence type="ECO:0000313" key="2">
    <source>
        <dbReference type="Proteomes" id="UP000422232"/>
    </source>
</evidence>
<organism evidence="1 2">
    <name type="scientific">Piscirickettsia salmonis</name>
    <dbReference type="NCBI Taxonomy" id="1238"/>
    <lineage>
        <taxon>Bacteria</taxon>
        <taxon>Pseudomonadati</taxon>
        <taxon>Pseudomonadota</taxon>
        <taxon>Gammaproteobacteria</taxon>
        <taxon>Thiotrichales</taxon>
        <taxon>Piscirickettsiaceae</taxon>
        <taxon>Piscirickettsia</taxon>
    </lineage>
</organism>
<evidence type="ECO:0000313" key="1">
    <source>
        <dbReference type="EMBL" id="QGO04460.1"/>
    </source>
</evidence>
<dbReference type="Proteomes" id="UP000422232">
    <property type="component" value="Chromosome"/>
</dbReference>
<name>A0A9Q6LIL9_PISSA</name>